<dbReference type="VEuPathDB" id="PiroplasmaDB:BOVATA_020680"/>
<evidence type="ECO:0000313" key="2">
    <source>
        <dbReference type="Proteomes" id="UP000236319"/>
    </source>
</evidence>
<organism evidence="1 2">
    <name type="scientific">Babesia ovata</name>
    <dbReference type="NCBI Taxonomy" id="189622"/>
    <lineage>
        <taxon>Eukaryota</taxon>
        <taxon>Sar</taxon>
        <taxon>Alveolata</taxon>
        <taxon>Apicomplexa</taxon>
        <taxon>Aconoidasida</taxon>
        <taxon>Piroplasmida</taxon>
        <taxon>Babesiidae</taxon>
        <taxon>Babesia</taxon>
    </lineage>
</organism>
<keyword evidence="2" id="KW-1185">Reference proteome</keyword>
<dbReference type="GeneID" id="39874345"/>
<accession>A0A2H6KC58</accession>
<dbReference type="AlphaFoldDB" id="A0A2H6KC58"/>
<proteinExistence type="predicted"/>
<gene>
    <name evidence="1" type="ORF">BOVATA_020680</name>
</gene>
<dbReference type="OrthoDB" id="434697at2759"/>
<dbReference type="EMBL" id="BDSA01000002">
    <property type="protein sequence ID" value="GBE60575.1"/>
    <property type="molecule type" value="Genomic_DNA"/>
</dbReference>
<protein>
    <submittedName>
        <fullName evidence="1">Acetylornithine deacetylase or succinyl-diaminopimelate desuccinylase, putative</fullName>
    </submittedName>
</protein>
<dbReference type="Proteomes" id="UP000236319">
    <property type="component" value="Unassembled WGS sequence"/>
</dbReference>
<reference evidence="1 2" key="1">
    <citation type="journal article" date="2017" name="BMC Genomics">
        <title>Whole-genome assembly of Babesia ovata and comparative genomics between closely related pathogens.</title>
        <authorList>
            <person name="Yamagishi J."/>
            <person name="Asada M."/>
            <person name="Hakimi H."/>
            <person name="Tanaka T.Q."/>
            <person name="Sugimoto C."/>
            <person name="Kawazu S."/>
        </authorList>
    </citation>
    <scope>NUCLEOTIDE SEQUENCE [LARGE SCALE GENOMIC DNA]</scope>
    <source>
        <strain evidence="1 2">Miyake</strain>
    </source>
</reference>
<sequence>MDSIELMLDDQKYVTNTLPYHIYMICVLGRAGHRSTVTFMERSLRNPITLLSPSSACQLLFAISLIIRESGEQVAEDHLGSLLRHMNSCYKRLSLSQQEELHEALLVAQKYEELPDGLSHFVASKIPSRLPTMCRGETDLQLDAIEGVSYVFIDQQDVSRTALVCVGESEALTVLDGVPSVSVSPRAQQYFRTLELLFSKKHSHGCVPSIAYNVSTNLSHKLVF</sequence>
<comment type="caution">
    <text evidence="1">The sequence shown here is derived from an EMBL/GenBank/DDBJ whole genome shotgun (WGS) entry which is preliminary data.</text>
</comment>
<evidence type="ECO:0000313" key="1">
    <source>
        <dbReference type="EMBL" id="GBE60575.1"/>
    </source>
</evidence>
<name>A0A2H6KC58_9APIC</name>
<dbReference type="RefSeq" id="XP_028866818.1">
    <property type="nucleotide sequence ID" value="XM_029010985.1"/>
</dbReference>